<accession>A0ABR7QG30</accession>
<evidence type="ECO:0000256" key="1">
    <source>
        <dbReference type="SAM" id="SignalP"/>
    </source>
</evidence>
<evidence type="ECO:0000313" key="3">
    <source>
        <dbReference type="Proteomes" id="UP000619238"/>
    </source>
</evidence>
<protein>
    <recommendedName>
        <fullName evidence="4">DUF4840 domain-containing protein</fullName>
    </recommendedName>
</protein>
<organism evidence="2 3">
    <name type="scientific">Kordia aestuariivivens</name>
    <dbReference type="NCBI Taxonomy" id="2759037"/>
    <lineage>
        <taxon>Bacteria</taxon>
        <taxon>Pseudomonadati</taxon>
        <taxon>Bacteroidota</taxon>
        <taxon>Flavobacteriia</taxon>
        <taxon>Flavobacteriales</taxon>
        <taxon>Flavobacteriaceae</taxon>
        <taxon>Kordia</taxon>
    </lineage>
</organism>
<name>A0ABR7QG30_9FLAO</name>
<sequence length="188" mass="21177">MRTKIFKLIAFITIAQLCLYACCGDDFNAFMTSFEFTANDEDDEDASSVTNEDFSLIIRPDYQVEMASLLSKKAGFMNMANATTCDENYMVVKNATSVELRADVPLFGIAAGELLNERVLTKYLYSNNESFPLNEIILELNSDNNIGSQYELRFDMDIPVDTTVNFTFTITFENGDEIERTSAAVTFE</sequence>
<keyword evidence="3" id="KW-1185">Reference proteome</keyword>
<dbReference type="EMBL" id="JACGWS010000020">
    <property type="protein sequence ID" value="MBC8757443.1"/>
    <property type="molecule type" value="Genomic_DNA"/>
</dbReference>
<gene>
    <name evidence="2" type="ORF">H2O64_22425</name>
</gene>
<comment type="caution">
    <text evidence="2">The sequence shown here is derived from an EMBL/GenBank/DDBJ whole genome shotgun (WGS) entry which is preliminary data.</text>
</comment>
<evidence type="ECO:0008006" key="4">
    <source>
        <dbReference type="Google" id="ProtNLM"/>
    </source>
</evidence>
<dbReference type="RefSeq" id="WP_187564484.1">
    <property type="nucleotide sequence ID" value="NZ_JACGWS010000020.1"/>
</dbReference>
<evidence type="ECO:0000313" key="2">
    <source>
        <dbReference type="EMBL" id="MBC8757443.1"/>
    </source>
</evidence>
<feature type="signal peptide" evidence="1">
    <location>
        <begin position="1"/>
        <end position="23"/>
    </location>
</feature>
<feature type="chain" id="PRO_5045637141" description="DUF4840 domain-containing protein" evidence="1">
    <location>
        <begin position="24"/>
        <end position="188"/>
    </location>
</feature>
<keyword evidence="1" id="KW-0732">Signal</keyword>
<dbReference type="Proteomes" id="UP000619238">
    <property type="component" value="Unassembled WGS sequence"/>
</dbReference>
<proteinExistence type="predicted"/>
<reference evidence="2 3" key="1">
    <citation type="submission" date="2020-07" db="EMBL/GenBank/DDBJ databases">
        <title>Description of Kordia aestuariivivens sp. nov., isolated from a tidal flat.</title>
        <authorList>
            <person name="Park S."/>
            <person name="Yoon J.-H."/>
        </authorList>
    </citation>
    <scope>NUCLEOTIDE SEQUENCE [LARGE SCALE GENOMIC DNA]</scope>
    <source>
        <strain evidence="2 3">YSTF-M3</strain>
    </source>
</reference>